<feature type="domain" description="Partial AB-hydrolase lipase" evidence="10">
    <location>
        <begin position="38"/>
        <end position="96"/>
    </location>
</feature>
<evidence type="ECO:0000313" key="12">
    <source>
        <dbReference type="Proteomes" id="UP000838756"/>
    </source>
</evidence>
<organism evidence="11 12">
    <name type="scientific">Pararge aegeria aegeria</name>
    <dbReference type="NCBI Taxonomy" id="348720"/>
    <lineage>
        <taxon>Eukaryota</taxon>
        <taxon>Metazoa</taxon>
        <taxon>Ecdysozoa</taxon>
        <taxon>Arthropoda</taxon>
        <taxon>Hexapoda</taxon>
        <taxon>Insecta</taxon>
        <taxon>Pterygota</taxon>
        <taxon>Neoptera</taxon>
        <taxon>Endopterygota</taxon>
        <taxon>Lepidoptera</taxon>
        <taxon>Glossata</taxon>
        <taxon>Ditrysia</taxon>
        <taxon>Papilionoidea</taxon>
        <taxon>Nymphalidae</taxon>
        <taxon>Satyrinae</taxon>
        <taxon>Satyrini</taxon>
        <taxon>Parargina</taxon>
        <taxon>Pararge</taxon>
    </lineage>
</organism>
<gene>
    <name evidence="11" type="primary">jg22042</name>
    <name evidence="11" type="ORF">PAEG_LOCUS13690</name>
</gene>
<reference evidence="11" key="1">
    <citation type="submission" date="2022-03" db="EMBL/GenBank/DDBJ databases">
        <authorList>
            <person name="Lindestad O."/>
        </authorList>
    </citation>
    <scope>NUCLEOTIDE SEQUENCE</scope>
</reference>
<evidence type="ECO:0000256" key="3">
    <source>
        <dbReference type="ARBA" id="ARBA00022801"/>
    </source>
</evidence>
<dbReference type="FunFam" id="3.40.50.1820:FF:000057">
    <property type="entry name" value="Lipase"/>
    <property type="match status" value="1"/>
</dbReference>
<comment type="caution">
    <text evidence="11">The sequence shown here is derived from an EMBL/GenBank/DDBJ whole genome shotgun (WGS) entry which is preliminary data.</text>
</comment>
<name>A0A8S4RK70_9NEOP</name>
<dbReference type="InterPro" id="IPR006693">
    <property type="entry name" value="AB_hydrolase_lipase"/>
</dbReference>
<keyword evidence="3 7" id="KW-0378">Hydrolase</keyword>
<evidence type="ECO:0000256" key="5">
    <source>
        <dbReference type="ARBA" id="ARBA00023098"/>
    </source>
</evidence>
<feature type="active site" description="Charge relay system" evidence="8">
    <location>
        <position position="379"/>
    </location>
</feature>
<dbReference type="InterPro" id="IPR025483">
    <property type="entry name" value="Lipase_euk"/>
</dbReference>
<feature type="active site" description="Charge relay system" evidence="8">
    <location>
        <position position="349"/>
    </location>
</feature>
<feature type="signal peptide" evidence="9">
    <location>
        <begin position="1"/>
        <end position="16"/>
    </location>
</feature>
<dbReference type="PIRSF" id="PIRSF000862">
    <property type="entry name" value="Steryl_ester_lip"/>
    <property type="match status" value="1"/>
</dbReference>
<dbReference type="Gene3D" id="3.40.50.1820">
    <property type="entry name" value="alpha/beta hydrolase"/>
    <property type="match status" value="1"/>
</dbReference>
<dbReference type="InterPro" id="IPR029058">
    <property type="entry name" value="AB_hydrolase_fold"/>
</dbReference>
<comment type="similarity">
    <text evidence="1 7">Belongs to the AB hydrolase superfamily. Lipase family.</text>
</comment>
<dbReference type="Pfam" id="PF04083">
    <property type="entry name" value="Abhydro_lipase"/>
    <property type="match status" value="1"/>
</dbReference>
<protein>
    <recommendedName>
        <fullName evidence="7">Lipase</fullName>
    </recommendedName>
</protein>
<dbReference type="SUPFAM" id="SSF53474">
    <property type="entry name" value="alpha/beta-Hydrolases"/>
    <property type="match status" value="1"/>
</dbReference>
<keyword evidence="6" id="KW-0325">Glycoprotein</keyword>
<evidence type="ECO:0000256" key="4">
    <source>
        <dbReference type="ARBA" id="ARBA00022963"/>
    </source>
</evidence>
<evidence type="ECO:0000313" key="11">
    <source>
        <dbReference type="EMBL" id="CAH2236231.1"/>
    </source>
</evidence>
<feature type="active site" description="Nucleophile" evidence="8">
    <location>
        <position position="177"/>
    </location>
</feature>
<dbReference type="EMBL" id="CAKXAJ010025192">
    <property type="protein sequence ID" value="CAH2236231.1"/>
    <property type="molecule type" value="Genomic_DNA"/>
</dbReference>
<proteinExistence type="inferred from homology"/>
<keyword evidence="12" id="KW-1185">Reference proteome</keyword>
<sequence>MLGIVTIVTVLVCVQGLTSDVEWTDTQNSARYNAELRIAIDGYQSESHTVITSDGYILEMNRIPNPRFQIGPIRPRNKPVVFLMHGLQSAFTSFIAAGPRISLAYILADAGYDVWMGNARGVVNSRRHVWLNPDHEEDRLKFFDFTFEDIATKDLPTMIDYVLRTTQQRQLNYIGHSQGGTSFLVLNSLMPAYNKKFLSVHLLAGVGYQNYFPNNALSIAATSTDLIYAIAVNAGSVELLGPNNDVIIDVEVAGELKLCNSELEQSSPLLCKIKSAYSIMRGIFAPLESLAGASIKQYAHFGQNIRDKAFRRWNYNPLKNLWLYGSVTPPDYDISLVTADITMHYTVGDTLLHENDVLNMVKALPNARARRVARDSFSHFDFVISADSRDLVTNYIVKRMNETNKPISDSNDII</sequence>
<evidence type="ECO:0000256" key="6">
    <source>
        <dbReference type="ARBA" id="ARBA00023180"/>
    </source>
</evidence>
<evidence type="ECO:0000256" key="2">
    <source>
        <dbReference type="ARBA" id="ARBA00022729"/>
    </source>
</evidence>
<dbReference type="OrthoDB" id="9974421at2759"/>
<dbReference type="Proteomes" id="UP000838756">
    <property type="component" value="Unassembled WGS sequence"/>
</dbReference>
<feature type="chain" id="PRO_5035926521" description="Lipase" evidence="9">
    <location>
        <begin position="17"/>
        <end position="414"/>
    </location>
</feature>
<dbReference type="GO" id="GO:0016042">
    <property type="term" value="P:lipid catabolic process"/>
    <property type="evidence" value="ECO:0007669"/>
    <property type="project" value="UniProtKB-KW"/>
</dbReference>
<keyword evidence="5" id="KW-0443">Lipid metabolism</keyword>
<evidence type="ECO:0000259" key="10">
    <source>
        <dbReference type="Pfam" id="PF04083"/>
    </source>
</evidence>
<dbReference type="GO" id="GO:0016788">
    <property type="term" value="F:hydrolase activity, acting on ester bonds"/>
    <property type="evidence" value="ECO:0007669"/>
    <property type="project" value="InterPro"/>
</dbReference>
<keyword evidence="2 9" id="KW-0732">Signal</keyword>
<dbReference type="AlphaFoldDB" id="A0A8S4RK70"/>
<keyword evidence="4 7" id="KW-0442">Lipid degradation</keyword>
<evidence type="ECO:0000256" key="7">
    <source>
        <dbReference type="PIRNR" id="PIRNR000862"/>
    </source>
</evidence>
<accession>A0A8S4RK70</accession>
<evidence type="ECO:0000256" key="8">
    <source>
        <dbReference type="PIRSR" id="PIRSR000862-1"/>
    </source>
</evidence>
<evidence type="ECO:0000256" key="9">
    <source>
        <dbReference type="SAM" id="SignalP"/>
    </source>
</evidence>
<dbReference type="PANTHER" id="PTHR11005">
    <property type="entry name" value="LYSOSOMAL ACID LIPASE-RELATED"/>
    <property type="match status" value="1"/>
</dbReference>
<evidence type="ECO:0000256" key="1">
    <source>
        <dbReference type="ARBA" id="ARBA00010701"/>
    </source>
</evidence>